<feature type="coiled-coil region" evidence="1">
    <location>
        <begin position="1383"/>
        <end position="1424"/>
    </location>
</feature>
<evidence type="ECO:0000256" key="1">
    <source>
        <dbReference type="SAM" id="Coils"/>
    </source>
</evidence>
<proteinExistence type="predicted"/>
<organism evidence="4 5">
    <name type="scientific">Bdellovibrio bacteriovorus</name>
    <dbReference type="NCBI Taxonomy" id="959"/>
    <lineage>
        <taxon>Bacteria</taxon>
        <taxon>Pseudomonadati</taxon>
        <taxon>Bdellovibrionota</taxon>
        <taxon>Bdellovibrionia</taxon>
        <taxon>Bdellovibrionales</taxon>
        <taxon>Pseudobdellovibrionaceae</taxon>
        <taxon>Bdellovibrio</taxon>
    </lineage>
</organism>
<evidence type="ECO:0000313" key="5">
    <source>
        <dbReference type="Proteomes" id="UP000197003"/>
    </source>
</evidence>
<dbReference type="InterPro" id="IPR051577">
    <property type="entry name" value="MRF-like"/>
</dbReference>
<reference evidence="4 5" key="1">
    <citation type="submission" date="2017-04" db="EMBL/GenBank/DDBJ databases">
        <title>Whole genome sequence of Bdellovibrio bacteriovorus strain SSB218315.</title>
        <authorList>
            <person name="Oyedara O."/>
            <person name="Rodriguez-Perez M.A."/>
        </authorList>
    </citation>
    <scope>NUCLEOTIDE SEQUENCE [LARGE SCALE GENOMIC DNA]</scope>
    <source>
        <strain evidence="4 5">SSB218315</strain>
    </source>
</reference>
<feature type="region of interest" description="Disordered" evidence="2">
    <location>
        <begin position="239"/>
        <end position="259"/>
    </location>
</feature>
<dbReference type="Pfam" id="PF13884">
    <property type="entry name" value="Peptidase_S74"/>
    <property type="match status" value="1"/>
</dbReference>
<evidence type="ECO:0000259" key="3">
    <source>
        <dbReference type="PROSITE" id="PS51688"/>
    </source>
</evidence>
<dbReference type="GO" id="GO:0003700">
    <property type="term" value="F:DNA-binding transcription factor activity"/>
    <property type="evidence" value="ECO:0007669"/>
    <property type="project" value="TreeGrafter"/>
</dbReference>
<dbReference type="Proteomes" id="UP000197003">
    <property type="component" value="Chromosome"/>
</dbReference>
<dbReference type="GO" id="GO:0045893">
    <property type="term" value="P:positive regulation of DNA-templated transcription"/>
    <property type="evidence" value="ECO:0007669"/>
    <property type="project" value="TreeGrafter"/>
</dbReference>
<evidence type="ECO:0000313" key="4">
    <source>
        <dbReference type="EMBL" id="ASD63953.1"/>
    </source>
</evidence>
<dbReference type="InterPro" id="IPR030392">
    <property type="entry name" value="S74_ICA"/>
</dbReference>
<evidence type="ECO:0000256" key="2">
    <source>
        <dbReference type="SAM" id="MobiDB-lite"/>
    </source>
</evidence>
<dbReference type="OrthoDB" id="1002014at2"/>
<feature type="domain" description="Peptidase S74" evidence="3">
    <location>
        <begin position="1297"/>
        <end position="1390"/>
    </location>
</feature>
<dbReference type="PANTHER" id="PTHR13029">
    <property type="match status" value="1"/>
</dbReference>
<dbReference type="GO" id="GO:0043565">
    <property type="term" value="F:sequence-specific DNA binding"/>
    <property type="evidence" value="ECO:0007669"/>
    <property type="project" value="TreeGrafter"/>
</dbReference>
<accession>A0A1Z3N903</accession>
<dbReference type="PROSITE" id="PS51688">
    <property type="entry name" value="ICA"/>
    <property type="match status" value="1"/>
</dbReference>
<sequence>MSKRTLMVLCLTLFICTFWLQLGYAAPSNLTYQGRIIKADGTPLEYGNTSFLFEITSPNGNCVIYREQRDGVSMLNSKGVFDVPIGSGTKLFPADPLFTLLDSFNNSLVHNCFGGATYTAGTGDVRLLKVQFHDGSGWKVISPANEIRSVPYSAYALSAEKLGNKVEADFVLKAAVPTCLANEFLSWNGTAMDCAPVSGAAGGTVTEVTSSNSYITVANSTSTPALTLNVGSAAGTVAAGNDPRLSDSRTPTGSAGGDLGGSYPSPSVVKIQGVAVSNTAPTSGKFFKHDGAQWVPSTIEITDVNNLSTNLAGYHTTAAFNAAVGSANCAAYETPYWSSVSGSFQCQAINVSVAGDVSGSIGAVTVNKIKGVNVDTTGLTSGQVLKYDGTKWAPANDSNAGGTVTNIATGTGLSGGPITSTGTISLANTSVTAGSYGSGTQVPSFTVDAQGRLTAAGNVSIPTASGSTTGLLTSADWTNFNNKLGTASTFAGDVSGTSAAMSVDKIKGTAVSATAPTSAQILIYNGTQYSPSSVSGDATMSTTGAVTLKNTGTAGTYTKVTTDAQGRVTSGTTLSASDVPALDWSKITTGKPTTLSGYGITDSIQNAGGTPSVQSGTVASRPAAATAGRLYIGTDDNSLYRDTGSAWVKVGDGAGSNGVTSVTASAPLASSGGATPNITITQANTTTNGYLSSTDWNTFNNKLGTASTFSGDVSGTSSTTSVDKIKGKSVTPAAYATGQTLRYNGTDWVNALLGFADISGTIATSQLPVVPVSKGGTGLSSGTANGVLYFDSSSTMAATAAGTANQVLRIPGAGGAPSFGAINLAQSAAVTGTLAVANGGTGVSSLTANRLLASDGTGATVTAFTCAVGQLVTFDAAGVMGCTSYASSGLFANGGNSFGAAATLGTNDAQALNLETNSTTRMTVLSTGEVGIGTTTPTFPLEVQASATTSKGIQINNTNNTGGAYINAKAGTNSLSLGTWGQGSGSALTYIESNSNWNFKINTYSNTAITFATNTNAGSNERMRIDNVGNVGIGTTSPSSLLHVTTSAASPPAVLVRNSLSPAPTATVTQNLHAIWNTIVVGSAQPFTGALYGAVNRIEDSAGQTGNISNAIGSVNDVHHKSASTMSNATGLQANVQNTSTGTVTLAKAAYLTVANTGGGTIDTGYGLHIGSIAGTTKYGIYQDDTASTNVFTGNTGIGTNSPNTKLHVEGNTFIKDRLYVYNNSGWGATTPGIALAIGDQDTGLDWVSDGVLQIYSNNAARMHFAINGNVGIGTTTPGYRLDVNGTLRGFGITDSSDIRLKRDIASLSSSEALQRILKIQGVSYNWKNPEHGKRPQLGFIAQELEKIYPELVETDPQGMKSVNYSHLVSPLVEAIKALYDEVSALKDSLADKDQRILALEQDKAQKDKELAELKARMDRLEKAVLNSK</sequence>
<dbReference type="RefSeq" id="WP_088565454.1">
    <property type="nucleotide sequence ID" value="NZ_CP020946.1"/>
</dbReference>
<gene>
    <name evidence="4" type="ORF">B9G79_10420</name>
</gene>
<dbReference type="EMBL" id="CP020946">
    <property type="protein sequence ID" value="ASD63953.1"/>
    <property type="molecule type" value="Genomic_DNA"/>
</dbReference>
<dbReference type="GO" id="GO:0016540">
    <property type="term" value="P:protein autoprocessing"/>
    <property type="evidence" value="ECO:0007669"/>
    <property type="project" value="TreeGrafter"/>
</dbReference>
<name>A0A1Z3N903_BDEBC</name>
<protein>
    <submittedName>
        <fullName evidence="4">Cell wall anchor protein</fullName>
    </submittedName>
</protein>
<keyword evidence="1" id="KW-0175">Coiled coil</keyword>
<dbReference type="PANTHER" id="PTHR13029:SF18">
    <property type="entry name" value="MYELIN REGULATORY FACTOR HOMOLOG 1"/>
    <property type="match status" value="1"/>
</dbReference>